<evidence type="ECO:0000313" key="3">
    <source>
        <dbReference type="EMBL" id="GMN30200.1"/>
    </source>
</evidence>
<evidence type="ECO:0000313" key="1">
    <source>
        <dbReference type="EMBL" id="GMN30142.1"/>
    </source>
</evidence>
<evidence type="ECO:0000313" key="2">
    <source>
        <dbReference type="EMBL" id="GMN30189.1"/>
    </source>
</evidence>
<proteinExistence type="predicted"/>
<dbReference type="EMBL" id="BTGU01003307">
    <property type="protein sequence ID" value="GMN30142.1"/>
    <property type="molecule type" value="Genomic_DNA"/>
</dbReference>
<dbReference type="Proteomes" id="UP001187192">
    <property type="component" value="Unassembled WGS sequence"/>
</dbReference>
<comment type="caution">
    <text evidence="1">The sequence shown here is derived from an EMBL/GenBank/DDBJ whole genome shotgun (WGS) entry which is preliminary data.</text>
</comment>
<organism evidence="1 5">
    <name type="scientific">Ficus carica</name>
    <name type="common">Common fig</name>
    <dbReference type="NCBI Taxonomy" id="3494"/>
    <lineage>
        <taxon>Eukaryota</taxon>
        <taxon>Viridiplantae</taxon>
        <taxon>Streptophyta</taxon>
        <taxon>Embryophyta</taxon>
        <taxon>Tracheophyta</taxon>
        <taxon>Spermatophyta</taxon>
        <taxon>Magnoliopsida</taxon>
        <taxon>eudicotyledons</taxon>
        <taxon>Gunneridae</taxon>
        <taxon>Pentapetalae</taxon>
        <taxon>rosids</taxon>
        <taxon>fabids</taxon>
        <taxon>Rosales</taxon>
        <taxon>Moraceae</taxon>
        <taxon>Ficeae</taxon>
        <taxon>Ficus</taxon>
    </lineage>
</organism>
<reference evidence="1" key="1">
    <citation type="submission" date="2023-07" db="EMBL/GenBank/DDBJ databases">
        <title>draft genome sequence of fig (Ficus carica).</title>
        <authorList>
            <person name="Takahashi T."/>
            <person name="Nishimura K."/>
        </authorList>
    </citation>
    <scope>NUCLEOTIDE SEQUENCE</scope>
</reference>
<dbReference type="AlphaFoldDB" id="A0AA87Z688"/>
<sequence length="166" mass="18086">MEKYQNSDEFNTRLLANYKDGMQDIKAGFNLTNPTVTGVNWSFVPEISGETTAEEGQVPPEGLEEGEVTGGTHVAENMVVLDELEARELTQVQLWSVPDTGTSLRGPGTTGVQGLPEQTLSWVLLGHLLWSAWVFLRIDPSPTLVGVQHGDLSPWFGDLSSNCAQT</sequence>
<keyword evidence="5" id="KW-1185">Reference proteome</keyword>
<protein>
    <submittedName>
        <fullName evidence="1">Uncharacterized protein</fullName>
    </submittedName>
</protein>
<gene>
    <name evidence="1" type="ORF">TIFTF001_044419</name>
    <name evidence="2" type="ORF">TIFTF001_044423</name>
    <name evidence="3" type="ORF">TIFTF001_044429</name>
    <name evidence="4" type="ORF">TIFTF001_044433</name>
</gene>
<dbReference type="EMBL" id="BTGU01003310">
    <property type="protein sequence ID" value="GMN30235.1"/>
    <property type="molecule type" value="Genomic_DNA"/>
</dbReference>
<evidence type="ECO:0000313" key="5">
    <source>
        <dbReference type="Proteomes" id="UP001187192"/>
    </source>
</evidence>
<dbReference type="EMBL" id="BTGU01003309">
    <property type="protein sequence ID" value="GMN30200.1"/>
    <property type="molecule type" value="Genomic_DNA"/>
</dbReference>
<evidence type="ECO:0000313" key="4">
    <source>
        <dbReference type="EMBL" id="GMN30235.1"/>
    </source>
</evidence>
<accession>A0AA87Z688</accession>
<name>A0AA87Z688_FICCA</name>
<dbReference type="EMBL" id="BTGU01003308">
    <property type="protein sequence ID" value="GMN30189.1"/>
    <property type="molecule type" value="Genomic_DNA"/>
</dbReference>